<keyword evidence="4" id="KW-1185">Reference proteome</keyword>
<feature type="transmembrane region" description="Helical" evidence="2">
    <location>
        <begin position="180"/>
        <end position="203"/>
    </location>
</feature>
<evidence type="ECO:0000313" key="4">
    <source>
        <dbReference type="Proteomes" id="UP000037035"/>
    </source>
</evidence>
<dbReference type="AlphaFoldDB" id="A0A0L6UKX7"/>
<feature type="transmembrane region" description="Helical" evidence="2">
    <location>
        <begin position="306"/>
        <end position="333"/>
    </location>
</feature>
<evidence type="ECO:0000313" key="3">
    <source>
        <dbReference type="EMBL" id="KNZ48907.1"/>
    </source>
</evidence>
<keyword evidence="2" id="KW-0472">Membrane</keyword>
<accession>A0A0L6UKX7</accession>
<dbReference type="EMBL" id="LAVV01010531">
    <property type="protein sequence ID" value="KNZ48907.1"/>
    <property type="molecule type" value="Genomic_DNA"/>
</dbReference>
<keyword evidence="2" id="KW-0812">Transmembrane</keyword>
<gene>
    <name evidence="3" type="ORF">VP01_532g1</name>
</gene>
<evidence type="ECO:0000256" key="1">
    <source>
        <dbReference type="SAM" id="MobiDB-lite"/>
    </source>
</evidence>
<dbReference type="VEuPathDB" id="FungiDB:VP01_532g1"/>
<sequence length="463" mass="52277">MFGGCFGNGWWWMKREEKDSGRAASFIGALGEAEKFYLKLGLNQPTRVPSRQKLLTRPFVLGLIGWEILASRRVEVPNTSQAFTYALCARGANAGPPRRPCGAGMGQVNTSPSIQGPGARAREGHPQSRSARPRRCEARDACGASSTAVRELGMVRRGFPVSSLKSWLYFLRFSFLHSSFPFHFLTIRFDCFLCSSISCYLIFLRLFCAHHAMFIHTLPFHFISSSQVNNLPPLACRPPITVLLCSPARIWSSQARHSLFCVCSFVSHSSYLLTGSVMFGLCSHMYHAVIHQPVAFEWCEVLSTEVVRVITALMLLVSWNFKLLLIIGLLAWMTAPEGSVPSMNLISYRQTPKGLLCLWTHLLRSHWKGVLTWAMAQLLPPIPSPGYRVKLCFIFPIEERKRAALEESRIICTVILAVIEINYYIIKEVPESITKKNFRFFSSPDKKTKVKIHERDKTNQKAI</sequence>
<protein>
    <submittedName>
        <fullName evidence="3">Uncharacterized protein</fullName>
    </submittedName>
</protein>
<evidence type="ECO:0000256" key="2">
    <source>
        <dbReference type="SAM" id="Phobius"/>
    </source>
</evidence>
<reference evidence="3 4" key="1">
    <citation type="submission" date="2015-08" db="EMBL/GenBank/DDBJ databases">
        <title>Next Generation Sequencing and Analysis of the Genome of Puccinia sorghi L Schw, the Causal Agent of Maize Common Rust.</title>
        <authorList>
            <person name="Rochi L."/>
            <person name="Burguener G."/>
            <person name="Darino M."/>
            <person name="Turjanski A."/>
            <person name="Kreff E."/>
            <person name="Dieguez M.J."/>
            <person name="Sacco F."/>
        </authorList>
    </citation>
    <scope>NUCLEOTIDE SEQUENCE [LARGE SCALE GENOMIC DNA]</scope>
    <source>
        <strain evidence="3 4">RO10H11247</strain>
    </source>
</reference>
<keyword evidence="2" id="KW-1133">Transmembrane helix</keyword>
<name>A0A0L6UKX7_9BASI</name>
<dbReference type="Proteomes" id="UP000037035">
    <property type="component" value="Unassembled WGS sequence"/>
</dbReference>
<organism evidence="3 4">
    <name type="scientific">Puccinia sorghi</name>
    <dbReference type="NCBI Taxonomy" id="27349"/>
    <lineage>
        <taxon>Eukaryota</taxon>
        <taxon>Fungi</taxon>
        <taxon>Dikarya</taxon>
        <taxon>Basidiomycota</taxon>
        <taxon>Pucciniomycotina</taxon>
        <taxon>Pucciniomycetes</taxon>
        <taxon>Pucciniales</taxon>
        <taxon>Pucciniaceae</taxon>
        <taxon>Puccinia</taxon>
    </lineage>
</organism>
<feature type="region of interest" description="Disordered" evidence="1">
    <location>
        <begin position="102"/>
        <end position="134"/>
    </location>
</feature>
<comment type="caution">
    <text evidence="3">The sequence shown here is derived from an EMBL/GenBank/DDBJ whole genome shotgun (WGS) entry which is preliminary data.</text>
</comment>
<proteinExistence type="predicted"/>